<organism evidence="1 2">
    <name type="scientific">Methanosarcina spelaei</name>
    <dbReference type="NCBI Taxonomy" id="1036679"/>
    <lineage>
        <taxon>Archaea</taxon>
        <taxon>Methanobacteriati</taxon>
        <taxon>Methanobacteriota</taxon>
        <taxon>Stenosarchaea group</taxon>
        <taxon>Methanomicrobia</taxon>
        <taxon>Methanosarcinales</taxon>
        <taxon>Methanosarcinaceae</taxon>
        <taxon>Methanosarcina</taxon>
    </lineage>
</organism>
<sequence>MGKYYIFLSCEKISVENTHIQDYLNGKIPKSKDIFIKCIPKHDDLEYSRDEIDECVGSSIYVVNTNEKPDYVNSWELGYAMGKGLKIIGYPDGEKEIKIPEDMKNLIKPIPKDINQFMEKINRALDNLTPKEEIIKEDWNRQPIPAKKEFKEGI</sequence>
<reference evidence="1 2" key="1">
    <citation type="journal article" date="2017" name="BMC Genomics">
        <title>Genomic analysis of methanogenic archaea reveals a shift towards energy conservation.</title>
        <authorList>
            <person name="Gilmore S.P."/>
            <person name="Henske J.K."/>
            <person name="Sexton J.A."/>
            <person name="Solomon K.V."/>
            <person name="Seppala S."/>
            <person name="Yoo J.I."/>
            <person name="Huyett L.M."/>
            <person name="Pressman A."/>
            <person name="Cogan J.Z."/>
            <person name="Kivenson V."/>
            <person name="Peng X."/>
            <person name="Tan Y."/>
            <person name="Valentine D.L."/>
            <person name="O'Malley M.A."/>
        </authorList>
    </citation>
    <scope>NUCLEOTIDE SEQUENCE [LARGE SCALE GENOMIC DNA]</scope>
    <source>
        <strain evidence="1 2">MC-15</strain>
    </source>
</reference>
<dbReference type="Proteomes" id="UP000218164">
    <property type="component" value="Unassembled WGS sequence"/>
</dbReference>
<comment type="caution">
    <text evidence="1">The sequence shown here is derived from an EMBL/GenBank/DDBJ whole genome shotgun (WGS) entry which is preliminary data.</text>
</comment>
<proteinExistence type="predicted"/>
<dbReference type="RefSeq" id="WP_095645179.1">
    <property type="nucleotide sequence ID" value="NZ_LMVP01000423.1"/>
</dbReference>
<dbReference type="EMBL" id="LMVP01000423">
    <property type="protein sequence ID" value="PAV11866.1"/>
    <property type="molecule type" value="Genomic_DNA"/>
</dbReference>
<gene>
    <name evidence="1" type="ORF">ASJ81_08655</name>
</gene>
<dbReference type="AlphaFoldDB" id="A0A2A2HRF1"/>
<keyword evidence="2" id="KW-1185">Reference proteome</keyword>
<accession>A0A2A2HRF1</accession>
<evidence type="ECO:0000313" key="1">
    <source>
        <dbReference type="EMBL" id="PAV11866.1"/>
    </source>
</evidence>
<evidence type="ECO:0000313" key="2">
    <source>
        <dbReference type="Proteomes" id="UP000218164"/>
    </source>
</evidence>
<name>A0A2A2HRF1_9EURY</name>
<protein>
    <submittedName>
        <fullName evidence="1">Uncharacterized protein</fullName>
    </submittedName>
</protein>